<feature type="region of interest" description="Disordered" evidence="1">
    <location>
        <begin position="201"/>
        <end position="221"/>
    </location>
</feature>
<dbReference type="OrthoDB" id="2402603at2759"/>
<name>A0A915Z3Q4_9GLOM</name>
<protein>
    <submittedName>
        <fullName evidence="3">Uncharacterized protein</fullName>
    </submittedName>
</protein>
<dbReference type="Proteomes" id="UP000684084">
    <property type="component" value="Unassembled WGS sequence"/>
</dbReference>
<keyword evidence="2" id="KW-0812">Transmembrane</keyword>
<feature type="compositionally biased region" description="Low complexity" evidence="1">
    <location>
        <begin position="285"/>
        <end position="296"/>
    </location>
</feature>
<feature type="region of interest" description="Disordered" evidence="1">
    <location>
        <begin position="271"/>
        <end position="314"/>
    </location>
</feature>
<gene>
    <name evidence="3" type="ORF">CHRIB12_LOCUS7827</name>
</gene>
<evidence type="ECO:0000256" key="1">
    <source>
        <dbReference type="SAM" id="MobiDB-lite"/>
    </source>
</evidence>
<evidence type="ECO:0000256" key="2">
    <source>
        <dbReference type="SAM" id="Phobius"/>
    </source>
</evidence>
<dbReference type="EMBL" id="CAGKOT010000014">
    <property type="protein sequence ID" value="CAB5359695.1"/>
    <property type="molecule type" value="Genomic_DNA"/>
</dbReference>
<sequence length="344" mass="39511">MAYMYPNKCHSVLVALLHSSNQLYGYDSNFSKRFNFTLCSKCNSQLTRDQNTYYKNEKNKDPTQENNQILINEKSETTIKQSDKISKVENTPNSDSSFTLEKKPVDYYEFEELILQRVCEAVEAVDLLVHNDYKLLYKSEKGIGAGTILEEEEDFEEFIKEYYRLTSSNKVLLITVIIQKKETVKRKMKYLILDDGEESISEENEITSPSKQKKKTSVPKESNLDEIDLMKGKFIRNSKKNDRHLLLTTLHLSMWTNEIYKNHCDYETPPPHPNFGMGNSLKVPSSNQSSTASANAPYPPHPPSHSPSHPPSHPPLYSPSITTVTIIFIAIYIITSIKYLNFTI</sequence>
<proteinExistence type="predicted"/>
<feature type="compositionally biased region" description="Pro residues" evidence="1">
    <location>
        <begin position="297"/>
        <end position="314"/>
    </location>
</feature>
<dbReference type="AlphaFoldDB" id="A0A915Z3Q4"/>
<accession>A0A915Z3Q4</accession>
<evidence type="ECO:0000313" key="3">
    <source>
        <dbReference type="EMBL" id="CAB5359695.1"/>
    </source>
</evidence>
<reference evidence="3" key="1">
    <citation type="submission" date="2020-05" db="EMBL/GenBank/DDBJ databases">
        <authorList>
            <person name="Rincon C."/>
            <person name="Sanders R I."/>
            <person name="Robbins C."/>
            <person name="Chaturvedi A."/>
        </authorList>
    </citation>
    <scope>NUCLEOTIDE SEQUENCE</scope>
    <source>
        <strain evidence="3">CHB12</strain>
    </source>
</reference>
<keyword evidence="2" id="KW-0472">Membrane</keyword>
<evidence type="ECO:0000313" key="4">
    <source>
        <dbReference type="Proteomes" id="UP000684084"/>
    </source>
</evidence>
<organism evidence="3 4">
    <name type="scientific">Rhizophagus irregularis</name>
    <dbReference type="NCBI Taxonomy" id="588596"/>
    <lineage>
        <taxon>Eukaryota</taxon>
        <taxon>Fungi</taxon>
        <taxon>Fungi incertae sedis</taxon>
        <taxon>Mucoromycota</taxon>
        <taxon>Glomeromycotina</taxon>
        <taxon>Glomeromycetes</taxon>
        <taxon>Glomerales</taxon>
        <taxon>Glomeraceae</taxon>
        <taxon>Rhizophagus</taxon>
    </lineage>
</organism>
<comment type="caution">
    <text evidence="3">The sequence shown here is derived from an EMBL/GenBank/DDBJ whole genome shotgun (WGS) entry which is preliminary data.</text>
</comment>
<keyword evidence="2" id="KW-1133">Transmembrane helix</keyword>
<feature type="transmembrane region" description="Helical" evidence="2">
    <location>
        <begin position="316"/>
        <end position="335"/>
    </location>
</feature>
<dbReference type="VEuPathDB" id="FungiDB:RhiirFUN_015875"/>